<feature type="chain" id="PRO_5046635904" description="Peptidyl-prolyl cis-trans isomerase" evidence="7">
    <location>
        <begin position="21"/>
        <end position="316"/>
    </location>
</feature>
<keyword evidence="3 5" id="KW-0697">Rotamase</keyword>
<dbReference type="PROSITE" id="PS51257">
    <property type="entry name" value="PROKAR_LIPOPROTEIN"/>
    <property type="match status" value="1"/>
</dbReference>
<evidence type="ECO:0000313" key="9">
    <source>
        <dbReference type="EMBL" id="MFC6996077.1"/>
    </source>
</evidence>
<dbReference type="PANTHER" id="PTHR43811">
    <property type="entry name" value="FKBP-TYPE PEPTIDYL-PROLYL CIS-TRANS ISOMERASE FKPA"/>
    <property type="match status" value="1"/>
</dbReference>
<feature type="domain" description="PPIase FKBP-type" evidence="8">
    <location>
        <begin position="227"/>
        <end position="316"/>
    </location>
</feature>
<comment type="similarity">
    <text evidence="2 6">Belongs to the FKBP-type PPIase family.</text>
</comment>
<proteinExistence type="inferred from homology"/>
<dbReference type="EMBL" id="JBHSYQ010000001">
    <property type="protein sequence ID" value="MFC6996077.1"/>
    <property type="molecule type" value="Genomic_DNA"/>
</dbReference>
<dbReference type="PANTHER" id="PTHR43811:SF19">
    <property type="entry name" value="39 KDA FK506-BINDING NUCLEAR PROTEIN"/>
    <property type="match status" value="1"/>
</dbReference>
<dbReference type="InterPro" id="IPR001179">
    <property type="entry name" value="PPIase_FKBP_dom"/>
</dbReference>
<feature type="signal peptide" evidence="7">
    <location>
        <begin position="1"/>
        <end position="20"/>
    </location>
</feature>
<evidence type="ECO:0000256" key="3">
    <source>
        <dbReference type="ARBA" id="ARBA00023110"/>
    </source>
</evidence>
<dbReference type="PROSITE" id="PS50059">
    <property type="entry name" value="FKBP_PPIASE"/>
    <property type="match status" value="1"/>
</dbReference>
<evidence type="ECO:0000256" key="2">
    <source>
        <dbReference type="ARBA" id="ARBA00006577"/>
    </source>
</evidence>
<evidence type="ECO:0000256" key="7">
    <source>
        <dbReference type="SAM" id="SignalP"/>
    </source>
</evidence>
<comment type="catalytic activity">
    <reaction evidence="1 5 6">
        <text>[protein]-peptidylproline (omega=180) = [protein]-peptidylproline (omega=0)</text>
        <dbReference type="Rhea" id="RHEA:16237"/>
        <dbReference type="Rhea" id="RHEA-COMP:10747"/>
        <dbReference type="Rhea" id="RHEA-COMP:10748"/>
        <dbReference type="ChEBI" id="CHEBI:83833"/>
        <dbReference type="ChEBI" id="CHEBI:83834"/>
        <dbReference type="EC" id="5.2.1.8"/>
    </reaction>
</comment>
<dbReference type="Proteomes" id="UP001596405">
    <property type="component" value="Unassembled WGS sequence"/>
</dbReference>
<name>A0ABW2DE40_9BACT</name>
<evidence type="ECO:0000259" key="8">
    <source>
        <dbReference type="PROSITE" id="PS50059"/>
    </source>
</evidence>
<comment type="caution">
    <text evidence="9">The sequence shown here is derived from an EMBL/GenBank/DDBJ whole genome shotgun (WGS) entry which is preliminary data.</text>
</comment>
<dbReference type="RefSeq" id="WP_066624055.1">
    <property type="nucleotide sequence ID" value="NZ_JBHSYQ010000001.1"/>
</dbReference>
<reference evidence="10" key="1">
    <citation type="journal article" date="2019" name="Int. J. Syst. Evol. Microbiol.">
        <title>The Global Catalogue of Microorganisms (GCM) 10K type strain sequencing project: providing services to taxonomists for standard genome sequencing and annotation.</title>
        <authorList>
            <consortium name="The Broad Institute Genomics Platform"/>
            <consortium name="The Broad Institute Genome Sequencing Center for Infectious Disease"/>
            <person name="Wu L."/>
            <person name="Ma J."/>
        </authorList>
    </citation>
    <scope>NUCLEOTIDE SEQUENCE [LARGE SCALE GENOMIC DNA]</scope>
    <source>
        <strain evidence="10">CGMCC 4.7393</strain>
    </source>
</reference>
<keyword evidence="7" id="KW-0732">Signal</keyword>
<organism evidence="9 10">
    <name type="scientific">Rufibacter roseus</name>
    <dbReference type="NCBI Taxonomy" id="1567108"/>
    <lineage>
        <taxon>Bacteria</taxon>
        <taxon>Pseudomonadati</taxon>
        <taxon>Bacteroidota</taxon>
        <taxon>Cytophagia</taxon>
        <taxon>Cytophagales</taxon>
        <taxon>Hymenobacteraceae</taxon>
        <taxon>Rufibacter</taxon>
    </lineage>
</organism>
<dbReference type="GO" id="GO:0003755">
    <property type="term" value="F:peptidyl-prolyl cis-trans isomerase activity"/>
    <property type="evidence" value="ECO:0007669"/>
    <property type="project" value="UniProtKB-EC"/>
</dbReference>
<evidence type="ECO:0000256" key="6">
    <source>
        <dbReference type="RuleBase" id="RU003915"/>
    </source>
</evidence>
<keyword evidence="10" id="KW-1185">Reference proteome</keyword>
<evidence type="ECO:0000256" key="4">
    <source>
        <dbReference type="ARBA" id="ARBA00023235"/>
    </source>
</evidence>
<dbReference type="InterPro" id="IPR046357">
    <property type="entry name" value="PPIase_dom_sf"/>
</dbReference>
<keyword evidence="4 5" id="KW-0413">Isomerase</keyword>
<evidence type="ECO:0000256" key="1">
    <source>
        <dbReference type="ARBA" id="ARBA00000971"/>
    </source>
</evidence>
<accession>A0ABW2DE40</accession>
<dbReference type="SUPFAM" id="SSF54534">
    <property type="entry name" value="FKBP-like"/>
    <property type="match status" value="1"/>
</dbReference>
<evidence type="ECO:0000313" key="10">
    <source>
        <dbReference type="Proteomes" id="UP001596405"/>
    </source>
</evidence>
<evidence type="ECO:0000256" key="5">
    <source>
        <dbReference type="PROSITE-ProRule" id="PRU00277"/>
    </source>
</evidence>
<protein>
    <recommendedName>
        <fullName evidence="6">Peptidyl-prolyl cis-trans isomerase</fullName>
        <ecNumber evidence="6">5.2.1.8</ecNumber>
    </recommendedName>
</protein>
<dbReference type="Pfam" id="PF00254">
    <property type="entry name" value="FKBP_C"/>
    <property type="match status" value="1"/>
</dbReference>
<sequence>MFKKSLYLVPALAAVLFSSACKNLGKDEFVKAPSGLEYKLYAQNAEGKYELKDPTKVDSAAYKEKIGKIMSFEMEYRNNKDSLLFSTRENAMPIQIKLMESPNKGSIEEAFLMLNEGDSAVFKINADTLFAKTFNTPLPPFIEKGSFLTFFVKSTNLQTEEEAMADYPKLMERRQKEMEARSAKQGPEDDKKIQEYIKENKLDAKKTESGIYYVITQPGTGANAKDGDTVSVKYKGTLLSGKEFDSSERNGGQPIEFPLGQNRVIKGWEEGIKQFNKGSKGILLIPSPQGYGAMAQGPDLPANSVLRFDVELVDIK</sequence>
<gene>
    <name evidence="9" type="ORF">ACFQHR_00510</name>
</gene>
<dbReference type="Gene3D" id="3.10.50.40">
    <property type="match status" value="1"/>
</dbReference>
<dbReference type="EC" id="5.2.1.8" evidence="6"/>